<dbReference type="PANTHER" id="PTHR10000:SF8">
    <property type="entry name" value="HAD SUPERFAMILY HYDROLASE-LIKE, TYPE 3"/>
    <property type="match status" value="1"/>
</dbReference>
<reference evidence="1 2" key="1">
    <citation type="submission" date="2017-07" db="EMBL/GenBank/DDBJ databases">
        <title>Complete genome sequence of Spiroplasma corruscae EC-1 (DSM 19793).</title>
        <authorList>
            <person name="Tsai Y.-M."/>
            <person name="Lo W.-S."/>
            <person name="Kuo C.-H."/>
        </authorList>
    </citation>
    <scope>NUCLEOTIDE SEQUENCE [LARGE SCALE GENOMIC DNA]</scope>
    <source>
        <strain evidence="1 2">EC-1</strain>
    </source>
</reference>
<dbReference type="Pfam" id="PF08282">
    <property type="entry name" value="Hydrolase_3"/>
    <property type="match status" value="1"/>
</dbReference>
<dbReference type="GO" id="GO:0000287">
    <property type="term" value="F:magnesium ion binding"/>
    <property type="evidence" value="ECO:0007669"/>
    <property type="project" value="TreeGrafter"/>
</dbReference>
<dbReference type="NCBIfam" id="TIGR01484">
    <property type="entry name" value="HAD-SF-IIB"/>
    <property type="match status" value="1"/>
</dbReference>
<dbReference type="GO" id="GO:0016791">
    <property type="term" value="F:phosphatase activity"/>
    <property type="evidence" value="ECO:0007669"/>
    <property type="project" value="UniProtKB-ARBA"/>
</dbReference>
<dbReference type="AlphaFoldDB" id="A0A222ENA9"/>
<sequence length="282" mass="32319">MELNFKENVIVFSDLDGTALLDNHKFSDRLVKVVEKLYKKNIMFIPVTARITKDAINQQAIYLSIDKFKGIAVANNGSQVFDFKTNNYLVNKFIDKSILEKIFYKTYGKIGEFKVHYFAGDTCYVYGYGHNSSYWADVMKVNYEIISKVEQITKPVSHMTMVLNEEYAKNHIGEFLNEFDFLRNDLDMIKYTNRVYELANKGVNKGSVVGEVLNYLGLSKENTTTFAFGDSFNDIPLLKAVEYPIALENSIKELKDLAIFVSKSNNDDGVAEFIENNILKEK</sequence>
<name>A0A222ENA9_9MOLU</name>
<dbReference type="SUPFAM" id="SSF56784">
    <property type="entry name" value="HAD-like"/>
    <property type="match status" value="1"/>
</dbReference>
<keyword evidence="1" id="KW-0378">Hydrolase</keyword>
<dbReference type="KEGG" id="scou:SCORR_v1c01160"/>
<dbReference type="Proteomes" id="UP000203229">
    <property type="component" value="Chromosome"/>
</dbReference>
<proteinExistence type="predicted"/>
<dbReference type="Gene3D" id="3.30.1240.10">
    <property type="match status" value="1"/>
</dbReference>
<dbReference type="InterPro" id="IPR006379">
    <property type="entry name" value="HAD-SF_hydro_IIB"/>
</dbReference>
<dbReference type="InterPro" id="IPR023214">
    <property type="entry name" value="HAD_sf"/>
</dbReference>
<organism evidence="1 2">
    <name type="scientific">Spiroplasma corruscae</name>
    <dbReference type="NCBI Taxonomy" id="216934"/>
    <lineage>
        <taxon>Bacteria</taxon>
        <taxon>Bacillati</taxon>
        <taxon>Mycoplasmatota</taxon>
        <taxon>Mollicutes</taxon>
        <taxon>Entomoplasmatales</taxon>
        <taxon>Spiroplasmataceae</taxon>
        <taxon>Spiroplasma</taxon>
    </lineage>
</organism>
<dbReference type="RefSeq" id="WP_094048143.1">
    <property type="nucleotide sequence ID" value="NZ_CP022535.1"/>
</dbReference>
<gene>
    <name evidence="1" type="ORF">SCORR_v1c01160</name>
</gene>
<evidence type="ECO:0000313" key="1">
    <source>
        <dbReference type="EMBL" id="ASP27891.1"/>
    </source>
</evidence>
<dbReference type="PROSITE" id="PS01229">
    <property type="entry name" value="COF_2"/>
    <property type="match status" value="1"/>
</dbReference>
<dbReference type="GO" id="GO:0005829">
    <property type="term" value="C:cytosol"/>
    <property type="evidence" value="ECO:0007669"/>
    <property type="project" value="TreeGrafter"/>
</dbReference>
<protein>
    <submittedName>
        <fullName evidence="1">HAD superfamily hydrolase</fullName>
    </submittedName>
</protein>
<dbReference type="PANTHER" id="PTHR10000">
    <property type="entry name" value="PHOSPHOSERINE PHOSPHATASE"/>
    <property type="match status" value="1"/>
</dbReference>
<evidence type="ECO:0000313" key="2">
    <source>
        <dbReference type="Proteomes" id="UP000203229"/>
    </source>
</evidence>
<keyword evidence="2" id="KW-1185">Reference proteome</keyword>
<dbReference type="EMBL" id="CP022535">
    <property type="protein sequence ID" value="ASP27891.1"/>
    <property type="molecule type" value="Genomic_DNA"/>
</dbReference>
<dbReference type="InterPro" id="IPR036412">
    <property type="entry name" value="HAD-like_sf"/>
</dbReference>
<accession>A0A222ENA9</accession>
<dbReference type="Gene3D" id="3.40.50.1000">
    <property type="entry name" value="HAD superfamily/HAD-like"/>
    <property type="match status" value="1"/>
</dbReference>
<dbReference type="OrthoDB" id="9810101at2"/>